<evidence type="ECO:0000313" key="5">
    <source>
        <dbReference type="Proteomes" id="UP000663829"/>
    </source>
</evidence>
<keyword evidence="5" id="KW-1185">Reference proteome</keyword>
<dbReference type="OrthoDB" id="10031302at2759"/>
<dbReference type="GO" id="GO:0007097">
    <property type="term" value="P:nuclear migration"/>
    <property type="evidence" value="ECO:0007669"/>
    <property type="project" value="TreeGrafter"/>
</dbReference>
<dbReference type="GO" id="GO:0005200">
    <property type="term" value="F:structural constituent of cytoskeleton"/>
    <property type="evidence" value="ECO:0007669"/>
    <property type="project" value="TreeGrafter"/>
</dbReference>
<dbReference type="PANTHER" id="PTHR45721">
    <property type="entry name" value="LAMIN DM0-RELATED"/>
    <property type="match status" value="1"/>
</dbReference>
<dbReference type="PROSITE" id="PS51841">
    <property type="entry name" value="LTD"/>
    <property type="match status" value="1"/>
</dbReference>
<keyword evidence="1" id="KW-0175">Coiled coil</keyword>
<evidence type="ECO:0000259" key="2">
    <source>
        <dbReference type="PROSITE" id="PS51841"/>
    </source>
</evidence>
<dbReference type="SUPFAM" id="SSF74853">
    <property type="entry name" value="Lamin A/C globular tail domain"/>
    <property type="match status" value="1"/>
</dbReference>
<dbReference type="GO" id="GO:0031507">
    <property type="term" value="P:heterochromatin formation"/>
    <property type="evidence" value="ECO:0007669"/>
    <property type="project" value="TreeGrafter"/>
</dbReference>
<protein>
    <recommendedName>
        <fullName evidence="2">LTD domain-containing protein</fullName>
    </recommendedName>
</protein>
<reference evidence="3" key="1">
    <citation type="submission" date="2021-02" db="EMBL/GenBank/DDBJ databases">
        <authorList>
            <person name="Nowell W R."/>
        </authorList>
    </citation>
    <scope>NUCLEOTIDE SEQUENCE</scope>
</reference>
<evidence type="ECO:0000256" key="1">
    <source>
        <dbReference type="ARBA" id="ARBA00023054"/>
    </source>
</evidence>
<dbReference type="EMBL" id="CAJOBC010086786">
    <property type="protein sequence ID" value="CAF4348475.1"/>
    <property type="molecule type" value="Genomic_DNA"/>
</dbReference>
<comment type="caution">
    <text evidence="3">The sequence shown here is derived from an EMBL/GenBank/DDBJ whole genome shotgun (WGS) entry which is preliminary data.</text>
</comment>
<dbReference type="Pfam" id="PF00932">
    <property type="entry name" value="LTD"/>
    <property type="match status" value="1"/>
</dbReference>
<gene>
    <name evidence="3" type="ORF">GPM918_LOCUS35964</name>
    <name evidence="4" type="ORF">SRO942_LOCUS36691</name>
</gene>
<accession>A0A815RX24</accession>
<dbReference type="GO" id="GO:0006998">
    <property type="term" value="P:nuclear envelope organization"/>
    <property type="evidence" value="ECO:0007669"/>
    <property type="project" value="TreeGrafter"/>
</dbReference>
<dbReference type="InterPro" id="IPR001322">
    <property type="entry name" value="Lamin_tail_dom"/>
</dbReference>
<dbReference type="Proteomes" id="UP000663829">
    <property type="component" value="Unassembled WGS sequence"/>
</dbReference>
<dbReference type="PANTHER" id="PTHR45721:SF12">
    <property type="entry name" value="INTERMEDIATE FILAMENT PROTEIN IFA-1"/>
    <property type="match status" value="1"/>
</dbReference>
<organism evidence="3 5">
    <name type="scientific">Didymodactylos carnosus</name>
    <dbReference type="NCBI Taxonomy" id="1234261"/>
    <lineage>
        <taxon>Eukaryota</taxon>
        <taxon>Metazoa</taxon>
        <taxon>Spiralia</taxon>
        <taxon>Gnathifera</taxon>
        <taxon>Rotifera</taxon>
        <taxon>Eurotatoria</taxon>
        <taxon>Bdelloidea</taxon>
        <taxon>Philodinida</taxon>
        <taxon>Philodinidae</taxon>
        <taxon>Didymodactylos</taxon>
    </lineage>
</organism>
<evidence type="ECO:0000313" key="3">
    <source>
        <dbReference type="EMBL" id="CAF1484066.1"/>
    </source>
</evidence>
<dbReference type="GO" id="GO:0051664">
    <property type="term" value="P:nuclear pore localization"/>
    <property type="evidence" value="ECO:0007669"/>
    <property type="project" value="TreeGrafter"/>
</dbReference>
<name>A0A815RX24_9BILA</name>
<evidence type="ECO:0000313" key="4">
    <source>
        <dbReference type="EMBL" id="CAF4348475.1"/>
    </source>
</evidence>
<dbReference type="Proteomes" id="UP000681722">
    <property type="component" value="Unassembled WGS sequence"/>
</dbReference>
<dbReference type="Gene3D" id="2.60.40.1260">
    <property type="entry name" value="Lamin Tail domain"/>
    <property type="match status" value="1"/>
</dbReference>
<sequence>PIKIDECALDGQFIRLANTSKDKDIDVSNWLLVRKVEDHEDINYYIPSNVRIYRGQTIKILTRLSQANRAAHDLVNMEIDSWGLGMNITTRLFNDDEEERASHIQRTGYPSSR</sequence>
<dbReference type="EMBL" id="CAJNOQ010021301">
    <property type="protein sequence ID" value="CAF1484066.1"/>
    <property type="molecule type" value="Genomic_DNA"/>
</dbReference>
<proteinExistence type="predicted"/>
<feature type="domain" description="LTD" evidence="2">
    <location>
        <begin position="1"/>
        <end position="107"/>
    </location>
</feature>
<dbReference type="GO" id="GO:0090435">
    <property type="term" value="P:protein localization to nuclear envelope"/>
    <property type="evidence" value="ECO:0007669"/>
    <property type="project" value="TreeGrafter"/>
</dbReference>
<dbReference type="InterPro" id="IPR036415">
    <property type="entry name" value="Lamin_tail_dom_sf"/>
</dbReference>
<dbReference type="GO" id="GO:0005652">
    <property type="term" value="C:nuclear lamina"/>
    <property type="evidence" value="ECO:0007669"/>
    <property type="project" value="TreeGrafter"/>
</dbReference>
<dbReference type="AlphaFoldDB" id="A0A815RX24"/>
<feature type="non-terminal residue" evidence="3">
    <location>
        <position position="1"/>
    </location>
</feature>